<feature type="region of interest" description="Disordered" evidence="29">
    <location>
        <begin position="744"/>
        <end position="799"/>
    </location>
</feature>
<dbReference type="CDD" id="cd11989">
    <property type="entry name" value="SH3_Intersectin1_2"/>
    <property type="match status" value="1"/>
</dbReference>
<keyword evidence="8" id="KW-0813">Transport</keyword>
<dbReference type="FunFam" id="2.30.30.40:FF:000041">
    <property type="entry name" value="Intersectin 1"/>
    <property type="match status" value="1"/>
</dbReference>
<feature type="domain" description="DH" evidence="33">
    <location>
        <begin position="1147"/>
        <end position="1333"/>
    </location>
</feature>
<evidence type="ECO:0000256" key="10">
    <source>
        <dbReference type="ARBA" id="ARBA00022483"/>
    </source>
</evidence>
<keyword evidence="14" id="KW-0479">Metal-binding</keyword>
<dbReference type="FunFam" id="2.30.29.30:FF:000069">
    <property type="entry name" value="Intersectin 1"/>
    <property type="match status" value="1"/>
</dbReference>
<dbReference type="InterPro" id="IPR000261">
    <property type="entry name" value="EH_dom"/>
</dbReference>
<evidence type="ECO:0000259" key="35">
    <source>
        <dbReference type="PROSITE" id="PS50222"/>
    </source>
</evidence>
<dbReference type="GO" id="GO:0006887">
    <property type="term" value="P:exocytosis"/>
    <property type="evidence" value="ECO:0007669"/>
    <property type="project" value="UniProtKB-KW"/>
</dbReference>
<keyword evidence="24" id="KW-0966">Cell projection</keyword>
<dbReference type="InterPro" id="IPR032140">
    <property type="entry name" value="INTAP"/>
</dbReference>
<keyword evidence="9" id="KW-1003">Cell membrane</keyword>
<evidence type="ECO:0000256" key="29">
    <source>
        <dbReference type="SAM" id="MobiDB-lite"/>
    </source>
</evidence>
<evidence type="ECO:0000256" key="6">
    <source>
        <dbReference type="ARBA" id="ARBA00004600"/>
    </source>
</evidence>
<reference evidence="36" key="4">
    <citation type="submission" date="2025-09" db="UniProtKB">
        <authorList>
            <consortium name="Ensembl"/>
        </authorList>
    </citation>
    <scope>IDENTIFICATION</scope>
</reference>
<dbReference type="InterPro" id="IPR035899">
    <property type="entry name" value="DBL_dom_sf"/>
</dbReference>
<feature type="region of interest" description="Disordered" evidence="29">
    <location>
        <begin position="887"/>
        <end position="914"/>
    </location>
</feature>
<keyword evidence="21" id="KW-0472">Membrane</keyword>
<evidence type="ECO:0000256" key="5">
    <source>
        <dbReference type="ARBA" id="ARBA00004510"/>
    </source>
</evidence>
<dbReference type="Gene3D" id="2.30.30.40">
    <property type="entry name" value="SH3 Domains"/>
    <property type="match status" value="5"/>
</dbReference>
<evidence type="ECO:0000256" key="19">
    <source>
        <dbReference type="ARBA" id="ARBA00023018"/>
    </source>
</evidence>
<dbReference type="SMART" id="SM00325">
    <property type="entry name" value="RhoGEF"/>
    <property type="match status" value="1"/>
</dbReference>
<dbReference type="Gene3D" id="2.60.40.150">
    <property type="entry name" value="C2 domain"/>
    <property type="match status" value="1"/>
</dbReference>
<organism evidence="36 37">
    <name type="scientific">Esox lucius</name>
    <name type="common">Northern pike</name>
    <dbReference type="NCBI Taxonomy" id="8010"/>
    <lineage>
        <taxon>Eukaryota</taxon>
        <taxon>Metazoa</taxon>
        <taxon>Chordata</taxon>
        <taxon>Craniata</taxon>
        <taxon>Vertebrata</taxon>
        <taxon>Euteleostomi</taxon>
        <taxon>Actinopterygii</taxon>
        <taxon>Neopterygii</taxon>
        <taxon>Teleostei</taxon>
        <taxon>Protacanthopterygii</taxon>
        <taxon>Esociformes</taxon>
        <taxon>Esocidae</taxon>
        <taxon>Esox</taxon>
    </lineage>
</organism>
<dbReference type="PROSITE" id="PS00018">
    <property type="entry name" value="EF_HAND_1"/>
    <property type="match status" value="2"/>
</dbReference>
<dbReference type="SMART" id="SM00027">
    <property type="entry name" value="EH"/>
    <property type="match status" value="2"/>
</dbReference>
<keyword evidence="22" id="KW-0168">Coated pit</keyword>
<feature type="domain" description="EF-hand" evidence="35">
    <location>
        <begin position="225"/>
        <end position="260"/>
    </location>
</feature>
<reference evidence="36" key="2">
    <citation type="submission" date="2020-02" db="EMBL/GenBank/DDBJ databases">
        <title>Esox lucius (northern pike) genome, fEsoLuc1, primary haplotype.</title>
        <authorList>
            <person name="Myers G."/>
            <person name="Karagic N."/>
            <person name="Meyer A."/>
            <person name="Pippel M."/>
            <person name="Reichard M."/>
            <person name="Winkler S."/>
            <person name="Tracey A."/>
            <person name="Sims Y."/>
            <person name="Howe K."/>
            <person name="Rhie A."/>
            <person name="Formenti G."/>
            <person name="Durbin R."/>
            <person name="Fedrigo O."/>
            <person name="Jarvis E.D."/>
        </authorList>
    </citation>
    <scope>NUCLEOTIDE SEQUENCE [LARGE SCALE GENOMIC DNA]</scope>
</reference>
<dbReference type="Pfam" id="PF16617">
    <property type="entry name" value="INTAP"/>
    <property type="match status" value="1"/>
</dbReference>
<evidence type="ECO:0000256" key="8">
    <source>
        <dbReference type="ARBA" id="ARBA00022448"/>
    </source>
</evidence>
<evidence type="ECO:0000256" key="20">
    <source>
        <dbReference type="ARBA" id="ARBA00023054"/>
    </source>
</evidence>
<feature type="domain" description="SH3" evidence="30">
    <location>
        <begin position="913"/>
        <end position="971"/>
    </location>
</feature>
<evidence type="ECO:0000313" key="37">
    <source>
        <dbReference type="Proteomes" id="UP000265140"/>
    </source>
</evidence>
<gene>
    <name evidence="36" type="primary">ITSN1</name>
</gene>
<dbReference type="PROSITE" id="PS50002">
    <property type="entry name" value="SH3"/>
    <property type="match status" value="5"/>
</dbReference>
<evidence type="ECO:0000256" key="13">
    <source>
        <dbReference type="ARBA" id="ARBA00022599"/>
    </source>
</evidence>
<dbReference type="PROSITE" id="PS00741">
    <property type="entry name" value="DH_1"/>
    <property type="match status" value="1"/>
</dbReference>
<evidence type="ECO:0000256" key="22">
    <source>
        <dbReference type="ARBA" id="ARBA00023176"/>
    </source>
</evidence>
<evidence type="ECO:0000256" key="11">
    <source>
        <dbReference type="ARBA" id="ARBA00022490"/>
    </source>
</evidence>
<dbReference type="PROSITE" id="PS50003">
    <property type="entry name" value="PH_DOMAIN"/>
    <property type="match status" value="1"/>
</dbReference>
<dbReference type="GO" id="GO:0045202">
    <property type="term" value="C:synapse"/>
    <property type="evidence" value="ECO:0007669"/>
    <property type="project" value="UniProtKB-SubCell"/>
</dbReference>
<dbReference type="InterPro" id="IPR035892">
    <property type="entry name" value="C2_domain_sf"/>
</dbReference>
<evidence type="ECO:0000256" key="16">
    <source>
        <dbReference type="ARBA" id="ARBA00022753"/>
    </source>
</evidence>
<evidence type="ECO:0000256" key="12">
    <source>
        <dbReference type="ARBA" id="ARBA00022583"/>
    </source>
</evidence>
<evidence type="ECO:0000256" key="21">
    <source>
        <dbReference type="ARBA" id="ARBA00023136"/>
    </source>
</evidence>
<keyword evidence="16" id="KW-0967">Endosome</keyword>
<dbReference type="GO" id="GO:0035025">
    <property type="term" value="P:positive regulation of Rho protein signal transduction"/>
    <property type="evidence" value="ECO:0007669"/>
    <property type="project" value="TreeGrafter"/>
</dbReference>
<dbReference type="FunFam" id="1.20.900.10:FF:000011">
    <property type="entry name" value="Intersectin 1"/>
    <property type="match status" value="1"/>
</dbReference>
<keyword evidence="37" id="KW-1185">Reference proteome</keyword>
<dbReference type="PANTHER" id="PTHR46006:SF9">
    <property type="entry name" value="INTERSECTIN-1"/>
    <property type="match status" value="1"/>
</dbReference>
<dbReference type="PRINTS" id="PR00452">
    <property type="entry name" value="SH3DOMAIN"/>
</dbReference>
<dbReference type="Gene3D" id="1.10.238.10">
    <property type="entry name" value="EF-hand"/>
    <property type="match status" value="2"/>
</dbReference>
<dbReference type="GO" id="GO:0015031">
    <property type="term" value="P:protein transport"/>
    <property type="evidence" value="ECO:0007669"/>
    <property type="project" value="UniProtKB-KW"/>
</dbReference>
<dbReference type="InterPro" id="IPR001331">
    <property type="entry name" value="GDS_CDC24_CS"/>
</dbReference>
<dbReference type="Pfam" id="PF07653">
    <property type="entry name" value="SH3_2"/>
    <property type="match status" value="2"/>
</dbReference>
<dbReference type="GO" id="GO:0035556">
    <property type="term" value="P:intracellular signal transduction"/>
    <property type="evidence" value="ECO:0007669"/>
    <property type="project" value="InterPro"/>
</dbReference>
<keyword evidence="7 27" id="KW-0728">SH3 domain</keyword>
<keyword evidence="20 28" id="KW-0175">Coiled coil</keyword>
<dbReference type="InterPro" id="IPR011992">
    <property type="entry name" value="EF-hand-dom_pair"/>
</dbReference>
<feature type="domain" description="SH3" evidence="30">
    <location>
        <begin position="659"/>
        <end position="720"/>
    </location>
</feature>
<feature type="domain" description="EF-hand" evidence="35">
    <location>
        <begin position="54"/>
        <end position="89"/>
    </location>
</feature>
<feature type="domain" description="EH" evidence="34">
    <location>
        <begin position="21"/>
        <end position="110"/>
    </location>
</feature>
<dbReference type="Pfam" id="PF14604">
    <property type="entry name" value="SH3_9"/>
    <property type="match status" value="2"/>
</dbReference>
<evidence type="ECO:0000259" key="33">
    <source>
        <dbReference type="PROSITE" id="PS50010"/>
    </source>
</evidence>
<evidence type="ECO:0000256" key="3">
    <source>
        <dbReference type="ARBA" id="ARBA00004259"/>
    </source>
</evidence>
<evidence type="ECO:0000259" key="31">
    <source>
        <dbReference type="PROSITE" id="PS50003"/>
    </source>
</evidence>
<evidence type="ECO:0000256" key="28">
    <source>
        <dbReference type="SAM" id="Coils"/>
    </source>
</evidence>
<dbReference type="PANTHER" id="PTHR46006">
    <property type="entry name" value="RHO GUANINE NUCLEOTIDE EXCHANGE FACTOR AT 64C, ISOFORM A"/>
    <property type="match status" value="1"/>
</dbReference>
<evidence type="ECO:0000256" key="23">
    <source>
        <dbReference type="ARBA" id="ARBA00023242"/>
    </source>
</evidence>
<dbReference type="GO" id="GO:0005635">
    <property type="term" value="C:nuclear envelope"/>
    <property type="evidence" value="ECO:0007669"/>
    <property type="project" value="UniProtKB-SubCell"/>
</dbReference>
<feature type="region of interest" description="Disordered" evidence="29">
    <location>
        <begin position="593"/>
        <end position="616"/>
    </location>
</feature>
<feature type="domain" description="PH" evidence="31">
    <location>
        <begin position="1372"/>
        <end position="1481"/>
    </location>
</feature>
<feature type="domain" description="SH3" evidence="30">
    <location>
        <begin position="985"/>
        <end position="1049"/>
    </location>
</feature>
<dbReference type="GeneTree" id="ENSGT00940000157065"/>
<protein>
    <recommendedName>
        <fullName evidence="26">Intersectin-1</fullName>
    </recommendedName>
</protein>
<dbReference type="GO" id="GO:0006897">
    <property type="term" value="P:endocytosis"/>
    <property type="evidence" value="ECO:0007669"/>
    <property type="project" value="UniProtKB-KW"/>
</dbReference>
<feature type="domain" description="EH" evidence="34">
    <location>
        <begin position="192"/>
        <end position="281"/>
    </location>
</feature>
<dbReference type="InterPro" id="IPR011993">
    <property type="entry name" value="PH-like_dom_sf"/>
</dbReference>
<dbReference type="SMART" id="SM00326">
    <property type="entry name" value="SH3"/>
    <property type="match status" value="5"/>
</dbReference>
<evidence type="ECO:0000256" key="7">
    <source>
        <dbReference type="ARBA" id="ARBA00022443"/>
    </source>
</evidence>
<feature type="domain" description="SH3" evidence="30">
    <location>
        <begin position="1065"/>
        <end position="1124"/>
    </location>
</feature>
<dbReference type="InterPro" id="IPR002048">
    <property type="entry name" value="EF_hand_dom"/>
</dbReference>
<feature type="domain" description="SH3" evidence="30">
    <location>
        <begin position="824"/>
        <end position="882"/>
    </location>
</feature>
<dbReference type="PROSITE" id="PS50010">
    <property type="entry name" value="DH_2"/>
    <property type="match status" value="1"/>
</dbReference>
<dbReference type="FunFam" id="1.10.238.10:FF:000055">
    <property type="entry name" value="Intersectin-1 isoform 1"/>
    <property type="match status" value="1"/>
</dbReference>
<reference evidence="37" key="1">
    <citation type="journal article" date="2014" name="PLoS ONE">
        <title>The genome and linkage map of the northern pike (Esox lucius): conserved synteny revealed between the salmonid sister group and the Neoteleostei.</title>
        <authorList>
            <person name="Rondeau E.B."/>
            <person name="Minkley D.R."/>
            <person name="Leong J.S."/>
            <person name="Messmer A.M."/>
            <person name="Jantzen J.R."/>
            <person name="von Schalburg K.R."/>
            <person name="Lemon C."/>
            <person name="Bird N.H."/>
            <person name="Koop B.F."/>
        </authorList>
    </citation>
    <scope>NUCLEOTIDE SEQUENCE</scope>
</reference>
<evidence type="ECO:0000256" key="26">
    <source>
        <dbReference type="ARBA" id="ARBA00074966"/>
    </source>
</evidence>
<dbReference type="InterPro" id="IPR000219">
    <property type="entry name" value="DH_dom"/>
</dbReference>
<evidence type="ECO:0000259" key="30">
    <source>
        <dbReference type="PROSITE" id="PS50002"/>
    </source>
</evidence>
<dbReference type="InterPro" id="IPR051480">
    <property type="entry name" value="Endocytic_GEF_Adapter"/>
</dbReference>
<feature type="compositionally biased region" description="Low complexity" evidence="29">
    <location>
        <begin position="744"/>
        <end position="754"/>
    </location>
</feature>
<dbReference type="SUPFAM" id="SSF50044">
    <property type="entry name" value="SH3-domain"/>
    <property type="match status" value="5"/>
</dbReference>
<dbReference type="Pfam" id="PF00621">
    <property type="entry name" value="RhoGEF"/>
    <property type="match status" value="1"/>
</dbReference>
<keyword evidence="18" id="KW-0653">Protein transport</keyword>
<feature type="coiled-coil region" evidence="28">
    <location>
        <begin position="527"/>
        <end position="561"/>
    </location>
</feature>
<feature type="domain" description="C2" evidence="32">
    <location>
        <begin position="1472"/>
        <end position="1583"/>
    </location>
</feature>
<dbReference type="InterPro" id="IPR001849">
    <property type="entry name" value="PH_domain"/>
</dbReference>
<dbReference type="SUPFAM" id="SSF47473">
    <property type="entry name" value="EF-hand"/>
    <property type="match status" value="2"/>
</dbReference>
<dbReference type="CDD" id="cd13264">
    <property type="entry name" value="PH_ITSN"/>
    <property type="match status" value="1"/>
</dbReference>
<dbReference type="InterPro" id="IPR036028">
    <property type="entry name" value="SH3-like_dom_sf"/>
</dbReference>
<evidence type="ECO:0000256" key="2">
    <source>
        <dbReference type="ARBA" id="ARBA00004236"/>
    </source>
</evidence>
<dbReference type="FunFam" id="2.30.30.40:FF:000122">
    <property type="entry name" value="intersectin-1 isoform X2"/>
    <property type="match status" value="1"/>
</dbReference>
<sequence length="1609" mass="182160">MAQFPTTFAGGLDAWVISPDERAKHDQQFVSLTPTQAGFITGDQARNFFLQSGLPPPILAQIWALADMNNDGKMDIHEFSIAMKLIKLKLQGHPLPPSLPPTMKQPPLTMPPPPTAPFGMPGLGVMPGLPAVPPLPMPPMPGVGMSPPLVSSGPPPGPPMANGAPAMIQPMSTSPAPVPPQPPPDWAVPNSSRLKYRQLFNSHDKMMSGHLTGPQARTILMQSSLPQTSLASIWNLSDIDQDGKLTAEEFILAMHLIDMAMSGLPLPPVLPPDFIPPTFRRVRSGSGVSLASMHSVDQRVQEEAEEEQEMTFEDRKRENFERGNLELEKRRQALLELQRKEQERLAALEREEQDRKERERLEQERKRQQELEKQLEKQRELERQREEERRKEIERREAAKRELERQRQLEWERNRRQELLTQRNREQENIVLLKARKKTLEFELEALNDKKSQLEGKLQDIRFRLSAQRHEIETTNKTREIRIAEITHLQQQLQDSQQWLGRLIPDKQCLNDQLKQVQQNSLQRDSLSSLQKAVEVKESSRQQLREQLDAVERETRSKLLEIDAFNTHRDFTLQHPLSRLSATDEGLAWKEEGKVEAPTPPPQPWMKRVSEEEGRTKKDMQDKLNKLFMQQPEPGKPMNQSPWPTGDKMPVTGFNQDMVKVAFYRALYPFDARSHDEITITPGDIVMVDESQTGEPGWLGGELKGKTGWFPANYAEKIPESEVPVSLRASAAVTNAASKLASRLTPTTASTTPTNWADFSTTWPSTSSVDKTETGEGWDAWPTQPSLSVPSAGPGGQLRQRSAFTPATLTGSSPSPVLGQGEKVEGLQAQALYPWRAKKDNHLNFNKSDVITVLEQQDMWWFGEVQGQRGWFPKSYVKLISGPVRKSMSIESGSSDSPPSMKRPTPSPTKPMDPGEEYIAMYTYESNEQGDLTFQQGDVIVVTKKEGDWWTGVVSGKTGVFPSNYVKPKDSEGLGPAGKTGSLGKKPEIAQVIAPYTATGAEQLTLAPGQLILIRKKNPGGWWEGELQARGKKRQIGWFPANYVKLLSPSTSKTTPTEPTTTLNQAVCQVIGMYDYMAQNDDELPFGKGQIINVLSRDDPDWWKGELNGSVGLFPSNYVKLTTDTDPSQQWCADLHLLDMLTPVERKRQGYTHELIVTEENYVNDLQLVTEVFQKPLLESELLTEKEVAMIFVNWKELIMCNIKLLKALRVRKKMSGERMPVKMIGDILTAQLPHMQPYIRFCSCQLNGATLIQQKTDEVPEFKDFVKRLAMDPRCKGMPLSSFLLKPMQRVTRYPLIIKNILENTPEAHPDHSHLKQALEKAEELCSQVNEGVREKENSDRLEWIQTHVQCEGLSEQLVFNSVTNCLGPRKFLHSGKLYKAKSNKELYGFLFNDFLLLTQIIKPLGFSGCDKVFSAKSHLQYRMYKTPIFLNEVLVKLPTDPSGDEPIFHISHIDRVYTIRAESINERTAWVQKIKAASELFIETEKKKREKARNTCDLSLGKSNPYCEVTMGSQCHITKTLQDTLNPKWNSNCQFFIKDLEQDVLCVTVFERDQFSPDDFLGRTEIRLADIKKDQGSKGPITKRLLLHEVPTGEIVVRLDLQLFEEP</sequence>
<evidence type="ECO:0000256" key="15">
    <source>
        <dbReference type="ARBA" id="ARBA00022737"/>
    </source>
</evidence>
<dbReference type="FunFam" id="2.30.30.40:FF:000024">
    <property type="entry name" value="Intersectin 1"/>
    <property type="match status" value="1"/>
</dbReference>
<dbReference type="Ensembl" id="ENSELUT00000055598.2">
    <property type="protein sequence ID" value="ENSELUP00000046649.2"/>
    <property type="gene ID" value="ENSELUG00000020734.3"/>
</dbReference>
<evidence type="ECO:0000256" key="17">
    <source>
        <dbReference type="ARBA" id="ARBA00022837"/>
    </source>
</evidence>
<evidence type="ECO:0000256" key="4">
    <source>
        <dbReference type="ARBA" id="ARBA00004496"/>
    </source>
</evidence>
<dbReference type="SMART" id="SM00239">
    <property type="entry name" value="C2"/>
    <property type="match status" value="1"/>
</dbReference>
<dbReference type="GO" id="GO:0005886">
    <property type="term" value="C:plasma membrane"/>
    <property type="evidence" value="ECO:0007669"/>
    <property type="project" value="UniProtKB-SubCell"/>
</dbReference>
<dbReference type="Pfam" id="PF00018">
    <property type="entry name" value="SH3_1"/>
    <property type="match status" value="1"/>
</dbReference>
<dbReference type="Gene3D" id="2.30.29.30">
    <property type="entry name" value="Pleckstrin-homology domain (PH domain)/Phosphotyrosine-binding domain (PTB)"/>
    <property type="match status" value="1"/>
</dbReference>
<keyword evidence="12" id="KW-0254">Endocytosis</keyword>
<dbReference type="FunFam" id="2.60.40.150:FF:000029">
    <property type="entry name" value="Intersectin 1"/>
    <property type="match status" value="1"/>
</dbReference>
<dbReference type="InterPro" id="IPR018247">
    <property type="entry name" value="EF_Hand_1_Ca_BS"/>
</dbReference>
<keyword evidence="10" id="KW-0268">Exocytosis</keyword>
<dbReference type="CDD" id="cd00052">
    <property type="entry name" value="EH"/>
    <property type="match status" value="2"/>
</dbReference>
<evidence type="ECO:0000256" key="18">
    <source>
        <dbReference type="ARBA" id="ARBA00022927"/>
    </source>
</evidence>
<dbReference type="GO" id="GO:0055037">
    <property type="term" value="C:recycling endosome"/>
    <property type="evidence" value="ECO:0007669"/>
    <property type="project" value="UniProtKB-SubCell"/>
</dbReference>
<evidence type="ECO:0000256" key="25">
    <source>
        <dbReference type="ARBA" id="ARBA00034102"/>
    </source>
</evidence>
<dbReference type="CDD" id="cd11993">
    <property type="entry name" value="SH3_Intersectin1_4"/>
    <property type="match status" value="1"/>
</dbReference>
<evidence type="ECO:0000256" key="9">
    <source>
        <dbReference type="ARBA" id="ARBA00022475"/>
    </source>
</evidence>
<dbReference type="GO" id="GO:0005085">
    <property type="term" value="F:guanyl-nucleotide exchange factor activity"/>
    <property type="evidence" value="ECO:0007669"/>
    <property type="project" value="InterPro"/>
</dbReference>
<feature type="region of interest" description="Disordered" evidence="29">
    <location>
        <begin position="293"/>
        <end position="317"/>
    </location>
</feature>
<dbReference type="PROSITE" id="PS50222">
    <property type="entry name" value="EF_HAND_2"/>
    <property type="match status" value="2"/>
</dbReference>
<dbReference type="PROSITE" id="PS50031">
    <property type="entry name" value="EH"/>
    <property type="match status" value="2"/>
</dbReference>
<feature type="coiled-coil region" evidence="28">
    <location>
        <begin position="324"/>
        <end position="464"/>
    </location>
</feature>
<dbReference type="GO" id="GO:0043005">
    <property type="term" value="C:neuron projection"/>
    <property type="evidence" value="ECO:0007669"/>
    <property type="project" value="UniProtKB-KW"/>
</dbReference>
<dbReference type="PROSITE" id="PS50004">
    <property type="entry name" value="C2"/>
    <property type="match status" value="1"/>
</dbReference>
<dbReference type="InterPro" id="IPR001452">
    <property type="entry name" value="SH3_domain"/>
</dbReference>
<keyword evidence="17" id="KW-0106">Calcium</keyword>
<dbReference type="Proteomes" id="UP000265140">
    <property type="component" value="Chromosome 22"/>
</dbReference>
<dbReference type="Bgee" id="ENSELUG00000020734">
    <property type="expression patterns" value="Expressed in brain and 15 other cell types or tissues"/>
</dbReference>
<evidence type="ECO:0000313" key="36">
    <source>
        <dbReference type="Ensembl" id="ENSELUP00000046649.2"/>
    </source>
</evidence>
<evidence type="ECO:0000256" key="27">
    <source>
        <dbReference type="PROSITE-ProRule" id="PRU00192"/>
    </source>
</evidence>
<dbReference type="GO" id="GO:0030027">
    <property type="term" value="C:lamellipodium"/>
    <property type="evidence" value="ECO:0007669"/>
    <property type="project" value="UniProtKB-SubCell"/>
</dbReference>
<dbReference type="SMART" id="SM00233">
    <property type="entry name" value="PH"/>
    <property type="match status" value="1"/>
</dbReference>
<dbReference type="GO" id="GO:0005905">
    <property type="term" value="C:clathrin-coated pit"/>
    <property type="evidence" value="ECO:0007669"/>
    <property type="project" value="UniProtKB-SubCell"/>
</dbReference>
<proteinExistence type="predicted"/>
<evidence type="ECO:0000259" key="34">
    <source>
        <dbReference type="PROSITE" id="PS50031"/>
    </source>
</evidence>
<dbReference type="Pfam" id="PF16652">
    <property type="entry name" value="PH_13"/>
    <property type="match status" value="1"/>
</dbReference>
<dbReference type="PRINTS" id="PR00499">
    <property type="entry name" value="P67PHOX"/>
</dbReference>
<dbReference type="InterPro" id="IPR000008">
    <property type="entry name" value="C2_dom"/>
</dbReference>
<keyword evidence="23" id="KW-0539">Nucleus</keyword>
<keyword evidence="15" id="KW-0677">Repeat</keyword>
<dbReference type="SUPFAM" id="SSF48065">
    <property type="entry name" value="DBL homology domain (DH-domain)"/>
    <property type="match status" value="1"/>
</dbReference>
<name>A0A6Q2WY77_ESOLU</name>
<dbReference type="SMART" id="SM00054">
    <property type="entry name" value="EFh"/>
    <property type="match status" value="2"/>
</dbReference>
<feature type="compositionally biased region" description="Low complexity" evidence="29">
    <location>
        <begin position="887"/>
        <end position="900"/>
    </location>
</feature>
<evidence type="ECO:0000256" key="1">
    <source>
        <dbReference type="ARBA" id="ARBA00004172"/>
    </source>
</evidence>
<keyword evidence="13" id="KW-0771">Synaptosome</keyword>
<dbReference type="FunFam" id="1.10.238.10:FF:000046">
    <property type="entry name" value="intersectin-1 isoform X2"/>
    <property type="match status" value="1"/>
</dbReference>
<keyword evidence="11" id="KW-0963">Cytoplasm</keyword>
<evidence type="ECO:0000256" key="24">
    <source>
        <dbReference type="ARBA" id="ARBA00023273"/>
    </source>
</evidence>
<dbReference type="SUPFAM" id="SSF50729">
    <property type="entry name" value="PH domain-like"/>
    <property type="match status" value="1"/>
</dbReference>
<dbReference type="Gene3D" id="1.20.900.10">
    <property type="entry name" value="Dbl homology (DH) domain"/>
    <property type="match status" value="1"/>
</dbReference>
<dbReference type="SUPFAM" id="SSF49562">
    <property type="entry name" value="C2 domain (Calcium/lipid-binding domain, CaLB)"/>
    <property type="match status" value="1"/>
</dbReference>
<dbReference type="CDD" id="cd11987">
    <property type="entry name" value="SH3_Intersectin1_1"/>
    <property type="match status" value="1"/>
</dbReference>
<accession>A0A6Q2WY77</accession>
<reference evidence="36" key="3">
    <citation type="submission" date="2025-08" db="UniProtKB">
        <authorList>
            <consortium name="Ensembl"/>
        </authorList>
    </citation>
    <scope>IDENTIFICATION</scope>
</reference>
<dbReference type="GO" id="GO:0005509">
    <property type="term" value="F:calcium ion binding"/>
    <property type="evidence" value="ECO:0007669"/>
    <property type="project" value="InterPro"/>
</dbReference>
<evidence type="ECO:0000256" key="14">
    <source>
        <dbReference type="ARBA" id="ARBA00022723"/>
    </source>
</evidence>
<keyword evidence="19" id="KW-0770">Synapse</keyword>
<feature type="compositionally biased region" description="Polar residues" evidence="29">
    <location>
        <begin position="755"/>
        <end position="769"/>
    </location>
</feature>
<dbReference type="CDD" id="cd00160">
    <property type="entry name" value="RhoGEF"/>
    <property type="match status" value="1"/>
</dbReference>
<comment type="subcellular location">
    <subcellularLocation>
        <location evidence="2">Cell membrane</location>
    </subcellularLocation>
    <subcellularLocation>
        <location evidence="5">Cell projection</location>
        <location evidence="5">Lamellipodium</location>
    </subcellularLocation>
    <subcellularLocation>
        <location evidence="4">Cytoplasm</location>
    </subcellularLocation>
    <subcellularLocation>
        <location evidence="6">Membrane</location>
        <location evidence="6">Clathrin-coated pit</location>
    </subcellularLocation>
    <subcellularLocation>
        <location evidence="3">Nucleus envelope</location>
    </subcellularLocation>
    <subcellularLocation>
        <location evidence="1">Recycling endosome</location>
    </subcellularLocation>
    <subcellularLocation>
        <location evidence="25">Synapse</location>
        <location evidence="25">Synaptosome</location>
    </subcellularLocation>
</comment>
<dbReference type="Pfam" id="PF12763">
    <property type="entry name" value="EH"/>
    <property type="match status" value="2"/>
</dbReference>
<evidence type="ECO:0000259" key="32">
    <source>
        <dbReference type="PROSITE" id="PS50004"/>
    </source>
</evidence>